<dbReference type="Gene3D" id="3.30.70.1230">
    <property type="entry name" value="Nucleotide cyclase"/>
    <property type="match status" value="1"/>
</dbReference>
<keyword evidence="10" id="KW-0489">Methyltransferase</keyword>
<dbReference type="InterPro" id="IPR001789">
    <property type="entry name" value="Sig_transdc_resp-reg_receiver"/>
</dbReference>
<keyword evidence="11" id="KW-1185">Reference proteome</keyword>
<dbReference type="GO" id="GO:0001653">
    <property type="term" value="F:peptide receptor activity"/>
    <property type="evidence" value="ECO:0007669"/>
    <property type="project" value="TreeGrafter"/>
</dbReference>
<dbReference type="GO" id="GO:0017096">
    <property type="term" value="F:acetylserotonin O-methyltransferase activity"/>
    <property type="evidence" value="ECO:0007669"/>
    <property type="project" value="UniProtKB-EC"/>
</dbReference>
<dbReference type="EC" id="2.1.1.4" evidence="10"/>
<dbReference type="EMBL" id="KK105716">
    <property type="protein sequence ID" value="KIY92343.1"/>
    <property type="molecule type" value="Genomic_DNA"/>
</dbReference>
<dbReference type="Gene3D" id="3.40.50.2300">
    <property type="match status" value="1"/>
</dbReference>
<keyword evidence="6" id="KW-0456">Lyase</keyword>
<keyword evidence="4" id="KW-1133">Transmembrane helix</keyword>
<keyword evidence="3" id="KW-0547">Nucleotide-binding</keyword>
<evidence type="ECO:0000259" key="8">
    <source>
        <dbReference type="PROSITE" id="PS50110"/>
    </source>
</evidence>
<dbReference type="PROSITE" id="PS50110">
    <property type="entry name" value="RESPONSE_REGULATORY"/>
    <property type="match status" value="1"/>
</dbReference>
<dbReference type="SUPFAM" id="SSF55073">
    <property type="entry name" value="Nucleotide cyclase"/>
    <property type="match status" value="1"/>
</dbReference>
<comment type="caution">
    <text evidence="7">Lacks conserved residue(s) required for the propagation of feature annotation.</text>
</comment>
<dbReference type="PANTHER" id="PTHR11920:SF335">
    <property type="entry name" value="GUANYLATE CYCLASE"/>
    <property type="match status" value="1"/>
</dbReference>
<evidence type="ECO:0000256" key="2">
    <source>
        <dbReference type="ARBA" id="ARBA00022692"/>
    </source>
</evidence>
<dbReference type="KEGG" id="mng:MNEG_15620"/>
<evidence type="ECO:0000256" key="6">
    <source>
        <dbReference type="ARBA" id="ARBA00023239"/>
    </source>
</evidence>
<organism evidence="10 11">
    <name type="scientific">Monoraphidium neglectum</name>
    <dbReference type="NCBI Taxonomy" id="145388"/>
    <lineage>
        <taxon>Eukaryota</taxon>
        <taxon>Viridiplantae</taxon>
        <taxon>Chlorophyta</taxon>
        <taxon>core chlorophytes</taxon>
        <taxon>Chlorophyceae</taxon>
        <taxon>CS clade</taxon>
        <taxon>Sphaeropleales</taxon>
        <taxon>Selenastraceae</taxon>
        <taxon>Monoraphidium</taxon>
    </lineage>
</organism>
<comment type="subcellular location">
    <subcellularLocation>
        <location evidence="1">Membrane</location>
    </subcellularLocation>
</comment>
<keyword evidence="2" id="KW-0812">Transmembrane</keyword>
<dbReference type="InterPro" id="IPR011006">
    <property type="entry name" value="CheY-like_superfamily"/>
</dbReference>
<keyword evidence="10" id="KW-0808">Transferase</keyword>
<dbReference type="Pfam" id="PF00211">
    <property type="entry name" value="Guanylate_cyc"/>
    <property type="match status" value="1"/>
</dbReference>
<dbReference type="PROSITE" id="PS50125">
    <property type="entry name" value="GUANYLATE_CYCLASE_2"/>
    <property type="match status" value="1"/>
</dbReference>
<evidence type="ECO:0000256" key="4">
    <source>
        <dbReference type="ARBA" id="ARBA00022989"/>
    </source>
</evidence>
<evidence type="ECO:0000256" key="7">
    <source>
        <dbReference type="PROSITE-ProRule" id="PRU00169"/>
    </source>
</evidence>
<evidence type="ECO:0000256" key="5">
    <source>
        <dbReference type="ARBA" id="ARBA00023136"/>
    </source>
</evidence>
<dbReference type="InterPro" id="IPR001054">
    <property type="entry name" value="A/G_cyclase"/>
</dbReference>
<protein>
    <submittedName>
        <fullName evidence="10">Atrial natriuretic peptide receptor B</fullName>
        <ecNumber evidence="10">2.1.1.4</ecNumber>
    </submittedName>
</protein>
<dbReference type="GO" id="GO:0000166">
    <property type="term" value="F:nucleotide binding"/>
    <property type="evidence" value="ECO:0007669"/>
    <property type="project" value="UniProtKB-KW"/>
</dbReference>
<keyword evidence="10" id="KW-0675">Receptor</keyword>
<evidence type="ECO:0000313" key="10">
    <source>
        <dbReference type="EMBL" id="KIY92343.1"/>
    </source>
</evidence>
<dbReference type="Pfam" id="PF00072">
    <property type="entry name" value="Response_reg"/>
    <property type="match status" value="1"/>
</dbReference>
<feature type="domain" description="Response regulatory" evidence="8">
    <location>
        <begin position="1"/>
        <end position="62"/>
    </location>
</feature>
<gene>
    <name evidence="10" type="ORF">MNEG_15620</name>
</gene>
<dbReference type="AlphaFoldDB" id="A0A0D2K872"/>
<reference evidence="10 11" key="1">
    <citation type="journal article" date="2013" name="BMC Genomics">
        <title>Reconstruction of the lipid metabolism for the microalga Monoraphidium neglectum from its genome sequence reveals characteristics suitable for biofuel production.</title>
        <authorList>
            <person name="Bogen C."/>
            <person name="Al-Dilaimi A."/>
            <person name="Albersmeier A."/>
            <person name="Wichmann J."/>
            <person name="Grundmann M."/>
            <person name="Rupp O."/>
            <person name="Lauersen K.J."/>
            <person name="Blifernez-Klassen O."/>
            <person name="Kalinowski J."/>
            <person name="Goesmann A."/>
            <person name="Mussgnug J.H."/>
            <person name="Kruse O."/>
        </authorList>
    </citation>
    <scope>NUCLEOTIDE SEQUENCE [LARGE SCALE GENOMIC DNA]</scope>
    <source>
        <strain evidence="10 11">SAG 48.87</strain>
    </source>
</reference>
<evidence type="ECO:0000313" key="11">
    <source>
        <dbReference type="Proteomes" id="UP000054498"/>
    </source>
</evidence>
<dbReference type="OrthoDB" id="548029at2759"/>
<dbReference type="PANTHER" id="PTHR11920">
    <property type="entry name" value="GUANYLYL CYCLASE"/>
    <property type="match status" value="1"/>
</dbReference>
<dbReference type="STRING" id="145388.A0A0D2K872"/>
<dbReference type="GO" id="GO:0000160">
    <property type="term" value="P:phosphorelay signal transduction system"/>
    <property type="evidence" value="ECO:0007669"/>
    <property type="project" value="InterPro"/>
</dbReference>
<dbReference type="RefSeq" id="XP_013891363.1">
    <property type="nucleotide sequence ID" value="XM_014035909.1"/>
</dbReference>
<dbReference type="GO" id="GO:0004016">
    <property type="term" value="F:adenylate cyclase activity"/>
    <property type="evidence" value="ECO:0007669"/>
    <property type="project" value="TreeGrafter"/>
</dbReference>
<dbReference type="InterPro" id="IPR029787">
    <property type="entry name" value="Nucleotide_cyclase"/>
</dbReference>
<dbReference type="GO" id="GO:0032259">
    <property type="term" value="P:methylation"/>
    <property type="evidence" value="ECO:0007669"/>
    <property type="project" value="UniProtKB-KW"/>
</dbReference>
<evidence type="ECO:0000259" key="9">
    <source>
        <dbReference type="PROSITE" id="PS50125"/>
    </source>
</evidence>
<dbReference type="Proteomes" id="UP000054498">
    <property type="component" value="Unassembled WGS sequence"/>
</dbReference>
<keyword evidence="5" id="KW-0472">Membrane</keyword>
<name>A0A0D2K872_9CHLO</name>
<feature type="domain" description="Guanylate cyclase" evidence="9">
    <location>
        <begin position="133"/>
        <end position="209"/>
    </location>
</feature>
<evidence type="ECO:0000256" key="3">
    <source>
        <dbReference type="ARBA" id="ARBA00022741"/>
    </source>
</evidence>
<sequence length="209" mass="23340">MSGYETARRIRELYPSSLLPIIMVSAKAEEEDIVEGLKCGADDYVSKPFKRAELAARIRAHIRARDAFAEQQARARLGSARWLAPPAGLWAILHRMQAADQQWLLQHNLLPRNVQRKLRNGETVVAEHHGAVTVLWAEVVGLPRLAAEVPPLELVVMLNSLYTSWDELCEEEGALGVDFSGSTYVAVSGHDDNPQHMELILRYVPPSVE</sequence>
<dbReference type="SUPFAM" id="SSF52172">
    <property type="entry name" value="CheY-like"/>
    <property type="match status" value="1"/>
</dbReference>
<proteinExistence type="predicted"/>
<dbReference type="GO" id="GO:0005886">
    <property type="term" value="C:plasma membrane"/>
    <property type="evidence" value="ECO:0007669"/>
    <property type="project" value="TreeGrafter"/>
</dbReference>
<dbReference type="InterPro" id="IPR050401">
    <property type="entry name" value="Cyclic_nucleotide_synthase"/>
</dbReference>
<dbReference type="GeneID" id="25733300"/>
<accession>A0A0D2K872</accession>
<dbReference type="GO" id="GO:0004383">
    <property type="term" value="F:guanylate cyclase activity"/>
    <property type="evidence" value="ECO:0007669"/>
    <property type="project" value="TreeGrafter"/>
</dbReference>
<dbReference type="GO" id="GO:0007168">
    <property type="term" value="P:receptor guanylyl cyclase signaling pathway"/>
    <property type="evidence" value="ECO:0007669"/>
    <property type="project" value="TreeGrafter"/>
</dbReference>
<evidence type="ECO:0000256" key="1">
    <source>
        <dbReference type="ARBA" id="ARBA00004370"/>
    </source>
</evidence>